<gene>
    <name evidence="1" type="ORF">A2Z11_02790</name>
</gene>
<name>A0A1G1WCP7_9BACT</name>
<dbReference type="InterPro" id="IPR012657">
    <property type="entry name" value="23S_rRNA-intervening_sequence"/>
</dbReference>
<dbReference type="PIRSF" id="PIRSF035652">
    <property type="entry name" value="CHP02436"/>
    <property type="match status" value="1"/>
</dbReference>
<dbReference type="PANTHER" id="PTHR38471:SF2">
    <property type="entry name" value="FOUR HELIX BUNDLE PROTEIN"/>
    <property type="match status" value="1"/>
</dbReference>
<proteinExistence type="predicted"/>
<accession>A0A1G1WCP7</accession>
<dbReference type="Pfam" id="PF05635">
    <property type="entry name" value="23S_rRNA_IVP"/>
    <property type="match status" value="1"/>
</dbReference>
<evidence type="ECO:0008006" key="3">
    <source>
        <dbReference type="Google" id="ProtNLM"/>
    </source>
</evidence>
<dbReference type="Gene3D" id="1.20.1440.60">
    <property type="entry name" value="23S rRNA-intervening sequence"/>
    <property type="match status" value="1"/>
</dbReference>
<dbReference type="STRING" id="1802596.A2Z11_02790"/>
<dbReference type="NCBIfam" id="TIGR02436">
    <property type="entry name" value="four helix bundle protein"/>
    <property type="match status" value="1"/>
</dbReference>
<dbReference type="Proteomes" id="UP000176389">
    <property type="component" value="Unassembled WGS sequence"/>
</dbReference>
<organism evidence="1 2">
    <name type="scientific">Candidatus Woykebacteria bacterium RBG_16_43_9</name>
    <dbReference type="NCBI Taxonomy" id="1802596"/>
    <lineage>
        <taxon>Bacteria</taxon>
        <taxon>Candidatus Woykeibacteriota</taxon>
    </lineage>
</organism>
<dbReference type="EMBL" id="MHCS01000048">
    <property type="protein sequence ID" value="OGY25270.1"/>
    <property type="molecule type" value="Genomic_DNA"/>
</dbReference>
<comment type="caution">
    <text evidence="1">The sequence shown here is derived from an EMBL/GenBank/DDBJ whole genome shotgun (WGS) entry which is preliminary data.</text>
</comment>
<reference evidence="1 2" key="1">
    <citation type="journal article" date="2016" name="Nat. Commun.">
        <title>Thousands of microbial genomes shed light on interconnected biogeochemical processes in an aquifer system.</title>
        <authorList>
            <person name="Anantharaman K."/>
            <person name="Brown C.T."/>
            <person name="Hug L.A."/>
            <person name="Sharon I."/>
            <person name="Castelle C.J."/>
            <person name="Probst A.J."/>
            <person name="Thomas B.C."/>
            <person name="Singh A."/>
            <person name="Wilkins M.J."/>
            <person name="Karaoz U."/>
            <person name="Brodie E.L."/>
            <person name="Williams K.H."/>
            <person name="Hubbard S.S."/>
            <person name="Banfield J.F."/>
        </authorList>
    </citation>
    <scope>NUCLEOTIDE SEQUENCE [LARGE SCALE GENOMIC DNA]</scope>
</reference>
<sequence>MKSNRLDILDRTFKFGVRIIKLANSLPRSPAGYAIANQLVRAGTAIGANLEEAQSAHSKKDFIHGVTISLKEARECYYWLRIVLESKLTEEKKLEAILDENEQIVKILVSIIKKAKSNS</sequence>
<dbReference type="PANTHER" id="PTHR38471">
    <property type="entry name" value="FOUR HELIX BUNDLE PROTEIN"/>
    <property type="match status" value="1"/>
</dbReference>
<evidence type="ECO:0000313" key="2">
    <source>
        <dbReference type="Proteomes" id="UP000176389"/>
    </source>
</evidence>
<evidence type="ECO:0000313" key="1">
    <source>
        <dbReference type="EMBL" id="OGY25270.1"/>
    </source>
</evidence>
<dbReference type="AlphaFoldDB" id="A0A1G1WCP7"/>
<dbReference type="SUPFAM" id="SSF158446">
    <property type="entry name" value="IVS-encoded protein-like"/>
    <property type="match status" value="1"/>
</dbReference>
<dbReference type="InterPro" id="IPR036583">
    <property type="entry name" value="23S_rRNA_IVS_sf"/>
</dbReference>
<protein>
    <recommendedName>
        <fullName evidence="3">Four helix bundle protein</fullName>
    </recommendedName>
</protein>